<reference evidence="2" key="1">
    <citation type="journal article" date="2020" name="Nature">
        <title>Giant virus diversity and host interactions through global metagenomics.</title>
        <authorList>
            <person name="Schulz F."/>
            <person name="Roux S."/>
            <person name="Paez-Espino D."/>
            <person name="Jungbluth S."/>
            <person name="Walsh D.A."/>
            <person name="Denef V.J."/>
            <person name="McMahon K.D."/>
            <person name="Konstantinidis K.T."/>
            <person name="Eloe-Fadrosh E.A."/>
            <person name="Kyrpides N.C."/>
            <person name="Woyke T."/>
        </authorList>
    </citation>
    <scope>NUCLEOTIDE SEQUENCE</scope>
    <source>
        <strain evidence="2">GVMAG-M-3300025880-76</strain>
    </source>
</reference>
<dbReference type="AlphaFoldDB" id="A0A6C0JCW2"/>
<dbReference type="GO" id="GO:0004672">
    <property type="term" value="F:protein kinase activity"/>
    <property type="evidence" value="ECO:0007669"/>
    <property type="project" value="InterPro"/>
</dbReference>
<dbReference type="PROSITE" id="PS50011">
    <property type="entry name" value="PROTEIN_KINASE_DOM"/>
    <property type="match status" value="1"/>
</dbReference>
<proteinExistence type="predicted"/>
<evidence type="ECO:0000259" key="1">
    <source>
        <dbReference type="PROSITE" id="PS50011"/>
    </source>
</evidence>
<dbReference type="InterPro" id="IPR000719">
    <property type="entry name" value="Prot_kinase_dom"/>
</dbReference>
<sequence>MSKNQYGGDAIASGGFGCVFRPALKCRTGSVPHDATLNADTEYVSKLLYTQDAKDEMAESNSFGKTLQLIKDYEKYFIFPIKRCKPKPLTKDDHREFDSVCSKLVSNGYSSLNINKYLDDFRILMIPNGGIDLNMFCEKNSKISYDLFKNINTSLIDLLENGIVKMNKLHLYHLDLKAHNVMLDIDNTRDNVYTKIIDWGLSQKIKSSKNVYNQLKGRPLQFNLPPSIILLSNSFLDFIHDLYDDYDTVTLTRDIVIDHVMKHLSNKYFKSFGNGHRDYINYMSRIIFDKTTHQNYHIKDYFIASYISDIILEYRKPSNSFDKSRFSKTLLSNCDIWGFLITYLPFMKVDNMDNQDSIKHDIRELFINYMVKYSSKTIPINDVIMHLHGINQKLKLSNKTSHILVSKTPKRFSNIVSTETIIKKHSAKTKKNKMLSNTVSESPGLMKKIALLVNNVKKTKRRRCPNGTRYNRLTRKCETK</sequence>
<accession>A0A6C0JCW2</accession>
<dbReference type="InterPro" id="IPR008271">
    <property type="entry name" value="Ser/Thr_kinase_AS"/>
</dbReference>
<dbReference type="GO" id="GO:0005524">
    <property type="term" value="F:ATP binding"/>
    <property type="evidence" value="ECO:0007669"/>
    <property type="project" value="InterPro"/>
</dbReference>
<organism evidence="2">
    <name type="scientific">viral metagenome</name>
    <dbReference type="NCBI Taxonomy" id="1070528"/>
    <lineage>
        <taxon>unclassified sequences</taxon>
        <taxon>metagenomes</taxon>
        <taxon>organismal metagenomes</taxon>
    </lineage>
</organism>
<dbReference type="PROSITE" id="PS00108">
    <property type="entry name" value="PROTEIN_KINASE_ST"/>
    <property type="match status" value="1"/>
</dbReference>
<dbReference type="InterPro" id="IPR011009">
    <property type="entry name" value="Kinase-like_dom_sf"/>
</dbReference>
<dbReference type="SUPFAM" id="SSF56112">
    <property type="entry name" value="Protein kinase-like (PK-like)"/>
    <property type="match status" value="1"/>
</dbReference>
<evidence type="ECO:0000313" key="2">
    <source>
        <dbReference type="EMBL" id="QHU02721.1"/>
    </source>
</evidence>
<dbReference type="EMBL" id="MN740361">
    <property type="protein sequence ID" value="QHU02721.1"/>
    <property type="molecule type" value="Genomic_DNA"/>
</dbReference>
<dbReference type="Gene3D" id="1.10.510.10">
    <property type="entry name" value="Transferase(Phosphotransferase) domain 1"/>
    <property type="match status" value="1"/>
</dbReference>
<protein>
    <recommendedName>
        <fullName evidence="1">Protein kinase domain-containing protein</fullName>
    </recommendedName>
</protein>
<feature type="domain" description="Protein kinase" evidence="1">
    <location>
        <begin position="5"/>
        <end position="405"/>
    </location>
</feature>
<name>A0A6C0JCW2_9ZZZZ</name>